<feature type="transmembrane region" description="Helical" evidence="1">
    <location>
        <begin position="50"/>
        <end position="70"/>
    </location>
</feature>
<keyword evidence="3" id="KW-1185">Reference proteome</keyword>
<dbReference type="AlphaFoldDB" id="A0A7Y9JSF0"/>
<organism evidence="2 3">
    <name type="scientific">Nocardioides marinisabuli</name>
    <dbReference type="NCBI Taxonomy" id="419476"/>
    <lineage>
        <taxon>Bacteria</taxon>
        <taxon>Bacillati</taxon>
        <taxon>Actinomycetota</taxon>
        <taxon>Actinomycetes</taxon>
        <taxon>Propionibacteriales</taxon>
        <taxon>Nocardioidaceae</taxon>
        <taxon>Nocardioides</taxon>
    </lineage>
</organism>
<evidence type="ECO:0000256" key="1">
    <source>
        <dbReference type="SAM" id="Phobius"/>
    </source>
</evidence>
<feature type="transmembrane region" description="Helical" evidence="1">
    <location>
        <begin position="77"/>
        <end position="95"/>
    </location>
</feature>
<keyword evidence="1" id="KW-0472">Membrane</keyword>
<feature type="transmembrane region" description="Helical" evidence="1">
    <location>
        <begin position="107"/>
        <end position="126"/>
    </location>
</feature>
<evidence type="ECO:0000313" key="2">
    <source>
        <dbReference type="EMBL" id="NYD59256.1"/>
    </source>
</evidence>
<dbReference type="RefSeq" id="WP_179616730.1">
    <property type="nucleotide sequence ID" value="NZ_CP059163.1"/>
</dbReference>
<evidence type="ECO:0000313" key="3">
    <source>
        <dbReference type="Proteomes" id="UP000516957"/>
    </source>
</evidence>
<keyword evidence="1" id="KW-1133">Transmembrane helix</keyword>
<sequence length="190" mass="20238">MTGAAWALFLLPPQLVAWDGQDAPTWALSAESLPVYGLVRELDGAGGLELYAWAGVLLVPAWLLIGWPLLGYGRLPGLVGVLFLLGAPVSVTSYLAEGAPDPWHSLWGAEIFVLLAIPLAAIPAAISARSRHFPPWWWTLLACTLLVAVTSTAAFGYFPHGTLIGLGVEVAALALLPTAPRPRRWRLATS</sequence>
<reference evidence="2 3" key="1">
    <citation type="submission" date="2020-07" db="EMBL/GenBank/DDBJ databases">
        <title>Sequencing the genomes of 1000 actinobacteria strains.</title>
        <authorList>
            <person name="Klenk H.-P."/>
        </authorList>
    </citation>
    <scope>NUCLEOTIDE SEQUENCE [LARGE SCALE GENOMIC DNA]</scope>
    <source>
        <strain evidence="2 3">DSM 18965</strain>
    </source>
</reference>
<dbReference type="EMBL" id="JACCBE010000001">
    <property type="protein sequence ID" value="NYD59256.1"/>
    <property type="molecule type" value="Genomic_DNA"/>
</dbReference>
<comment type="caution">
    <text evidence="2">The sequence shown here is derived from an EMBL/GenBank/DDBJ whole genome shotgun (WGS) entry which is preliminary data.</text>
</comment>
<feature type="transmembrane region" description="Helical" evidence="1">
    <location>
        <begin position="163"/>
        <end position="180"/>
    </location>
</feature>
<accession>A0A7Y9JSF0</accession>
<name>A0A7Y9JSF0_9ACTN</name>
<dbReference type="Proteomes" id="UP000516957">
    <property type="component" value="Unassembled WGS sequence"/>
</dbReference>
<proteinExistence type="predicted"/>
<keyword evidence="1" id="KW-0812">Transmembrane</keyword>
<feature type="transmembrane region" description="Helical" evidence="1">
    <location>
        <begin position="138"/>
        <end position="157"/>
    </location>
</feature>
<protein>
    <submittedName>
        <fullName evidence="2">Uncharacterized protein</fullName>
    </submittedName>
</protein>
<gene>
    <name evidence="2" type="ORF">BKA08_003494</name>
</gene>